<dbReference type="AlphaFoldDB" id="A0A1G7X0T8"/>
<keyword evidence="5 6" id="KW-0472">Membrane</keyword>
<organism evidence="8 10">
    <name type="scientific">Vibrio xiamenensis</name>
    <dbReference type="NCBI Taxonomy" id="861298"/>
    <lineage>
        <taxon>Bacteria</taxon>
        <taxon>Pseudomonadati</taxon>
        <taxon>Pseudomonadota</taxon>
        <taxon>Gammaproteobacteria</taxon>
        <taxon>Vibrionales</taxon>
        <taxon>Vibrionaceae</taxon>
        <taxon>Vibrio</taxon>
    </lineage>
</organism>
<feature type="transmembrane region" description="Helical" evidence="6">
    <location>
        <begin position="175"/>
        <end position="193"/>
    </location>
</feature>
<dbReference type="GO" id="GO:0005886">
    <property type="term" value="C:plasma membrane"/>
    <property type="evidence" value="ECO:0007669"/>
    <property type="project" value="UniProtKB-SubCell"/>
</dbReference>
<feature type="transmembrane region" description="Helical" evidence="6">
    <location>
        <begin position="314"/>
        <end position="337"/>
    </location>
</feature>
<evidence type="ECO:0000313" key="10">
    <source>
        <dbReference type="Proteomes" id="UP000198854"/>
    </source>
</evidence>
<dbReference type="SUPFAM" id="SSF103473">
    <property type="entry name" value="MFS general substrate transporter"/>
    <property type="match status" value="1"/>
</dbReference>
<evidence type="ECO:0000259" key="7">
    <source>
        <dbReference type="PROSITE" id="PS50850"/>
    </source>
</evidence>
<dbReference type="InterPro" id="IPR036259">
    <property type="entry name" value="MFS_trans_sf"/>
</dbReference>
<feature type="domain" description="Major facilitator superfamily (MFS) profile" evidence="7">
    <location>
        <begin position="18"/>
        <end position="403"/>
    </location>
</feature>
<dbReference type="PANTHER" id="PTHR23513">
    <property type="entry name" value="INTEGRAL MEMBRANE EFFLUX PROTEIN-RELATED"/>
    <property type="match status" value="1"/>
</dbReference>
<keyword evidence="2" id="KW-1003">Cell membrane</keyword>
<feature type="transmembrane region" description="Helical" evidence="6">
    <location>
        <begin position="56"/>
        <end position="76"/>
    </location>
</feature>
<keyword evidence="3 6" id="KW-0812">Transmembrane</keyword>
<evidence type="ECO:0000313" key="8">
    <source>
        <dbReference type="EMBL" id="SDG77779.1"/>
    </source>
</evidence>
<name>A0A1G7X0T8_9VIBR</name>
<reference evidence="8 10" key="1">
    <citation type="submission" date="2016-10" db="EMBL/GenBank/DDBJ databases">
        <authorList>
            <person name="de Groot N.N."/>
        </authorList>
    </citation>
    <scope>NUCLEOTIDE SEQUENCE [LARGE SCALE GENOMIC DNA]</scope>
    <source>
        <strain evidence="8 10">CGMCC 1.10228</strain>
    </source>
</reference>
<keyword evidence="10" id="KW-1185">Reference proteome</keyword>
<dbReference type="EMBL" id="FNDD01000002">
    <property type="protein sequence ID" value="SDG77779.1"/>
    <property type="molecule type" value="Genomic_DNA"/>
</dbReference>
<protein>
    <submittedName>
        <fullName evidence="8">Predicted arabinose efflux permease, MFS family</fullName>
    </submittedName>
</protein>
<dbReference type="InterPro" id="IPR011701">
    <property type="entry name" value="MFS"/>
</dbReference>
<dbReference type="RefSeq" id="WP_218121988.1">
    <property type="nucleotide sequence ID" value="NZ_FNDD01000002.1"/>
</dbReference>
<dbReference type="Pfam" id="PF07690">
    <property type="entry name" value="MFS_1"/>
    <property type="match status" value="1"/>
</dbReference>
<dbReference type="STRING" id="861298.SAMN04488136_102307"/>
<feature type="transmembrane region" description="Helical" evidence="6">
    <location>
        <begin position="83"/>
        <end position="104"/>
    </location>
</feature>
<feature type="transmembrane region" description="Helical" evidence="6">
    <location>
        <begin position="110"/>
        <end position="135"/>
    </location>
</feature>
<evidence type="ECO:0000256" key="2">
    <source>
        <dbReference type="ARBA" id="ARBA00022475"/>
    </source>
</evidence>
<feature type="transmembrane region" description="Helical" evidence="6">
    <location>
        <begin position="288"/>
        <end position="308"/>
    </location>
</feature>
<feature type="transmembrane region" description="Helical" evidence="6">
    <location>
        <begin position="379"/>
        <end position="397"/>
    </location>
</feature>
<feature type="transmembrane region" description="Helical" evidence="6">
    <location>
        <begin position="147"/>
        <end position="169"/>
    </location>
</feature>
<dbReference type="PANTHER" id="PTHR23513:SF11">
    <property type="entry name" value="STAPHYLOFERRIN A TRANSPORTER"/>
    <property type="match status" value="1"/>
</dbReference>
<reference evidence="10" key="2">
    <citation type="submission" date="2016-10" db="EMBL/GenBank/DDBJ databases">
        <authorList>
            <person name="Varghese N."/>
            <person name="Submissions S."/>
        </authorList>
    </citation>
    <scope>NUCLEOTIDE SEQUENCE [LARGE SCALE GENOMIC DNA]</scope>
    <source>
        <strain evidence="10">CGMCC 1.10228</strain>
    </source>
</reference>
<dbReference type="Proteomes" id="UP000198854">
    <property type="component" value="Unassembled WGS sequence"/>
</dbReference>
<evidence type="ECO:0000256" key="6">
    <source>
        <dbReference type="SAM" id="Phobius"/>
    </source>
</evidence>
<proteinExistence type="predicted"/>
<evidence type="ECO:0000256" key="1">
    <source>
        <dbReference type="ARBA" id="ARBA00004651"/>
    </source>
</evidence>
<dbReference type="GO" id="GO:0022857">
    <property type="term" value="F:transmembrane transporter activity"/>
    <property type="evidence" value="ECO:0007669"/>
    <property type="project" value="InterPro"/>
</dbReference>
<evidence type="ECO:0000313" key="9">
    <source>
        <dbReference type="EMBL" id="SDG89250.1"/>
    </source>
</evidence>
<comment type="subcellular location">
    <subcellularLocation>
        <location evidence="1">Cell membrane</location>
        <topology evidence="1">Multi-pass membrane protein</topology>
    </subcellularLocation>
</comment>
<dbReference type="CDD" id="cd06173">
    <property type="entry name" value="MFS_MefA_like"/>
    <property type="match status" value="1"/>
</dbReference>
<dbReference type="PROSITE" id="PS50850">
    <property type="entry name" value="MFS"/>
    <property type="match status" value="1"/>
</dbReference>
<evidence type="ECO:0000256" key="4">
    <source>
        <dbReference type="ARBA" id="ARBA00022989"/>
    </source>
</evidence>
<evidence type="ECO:0000256" key="5">
    <source>
        <dbReference type="ARBA" id="ARBA00023136"/>
    </source>
</evidence>
<dbReference type="InterPro" id="IPR020846">
    <property type="entry name" value="MFS_dom"/>
</dbReference>
<gene>
    <name evidence="8" type="ORF">SAMN04488136_102307</name>
    <name evidence="9" type="ORF">SAMN04488136_104111</name>
</gene>
<accession>A0A1G7X0T8</accession>
<dbReference type="EMBL" id="FNDD01000004">
    <property type="protein sequence ID" value="SDG89250.1"/>
    <property type="molecule type" value="Genomic_DNA"/>
</dbReference>
<sequence length="427" mass="44373">MNSSPAHFAHGSVFKLSAFRNLFFARLLTVLGNGIAPIALAFAVLDMGGSAADLGIVVAVRSLFNVIFLLLGGVLADRYSRSAVLFLSSLVAALSQGAVAWLVLGGSASIVSLAVLGAVNGAAAGMALPASSALVPQTVPENKLREANAYIQSGVYGGSILGASLGGLLTSAVGPGWGLVIDALGFAIAAPLYQMIRTVGPSQLAAASNIIDDLREGWREFITRSWVWAVVVQFAIVNAAFSGVMMILGPVVADDTFGRANWGIIVAAQSLGLMVGSFAALRWRPKRDLWIGVLSIVFCAPPMALLGLQASPYSLMAAFFIAGLCFGVFGVVWSHALQTHIPAHKLARVYAYDALGSFVTIPLGELAAGPLALKFGYQQVLLVSAAAVVVATLLASWTPSIRRFDSHAPLTPAQSLPAQSDKGIELS</sequence>
<feature type="transmembrane region" description="Helical" evidence="6">
    <location>
        <begin position="349"/>
        <end position="373"/>
    </location>
</feature>
<feature type="transmembrane region" description="Helical" evidence="6">
    <location>
        <begin position="23"/>
        <end position="44"/>
    </location>
</feature>
<dbReference type="Gene3D" id="1.20.1250.20">
    <property type="entry name" value="MFS general substrate transporter like domains"/>
    <property type="match status" value="1"/>
</dbReference>
<evidence type="ECO:0000256" key="3">
    <source>
        <dbReference type="ARBA" id="ARBA00022692"/>
    </source>
</evidence>
<feature type="transmembrane region" description="Helical" evidence="6">
    <location>
        <begin position="260"/>
        <end position="281"/>
    </location>
</feature>
<feature type="transmembrane region" description="Helical" evidence="6">
    <location>
        <begin position="225"/>
        <end position="248"/>
    </location>
</feature>
<keyword evidence="4 6" id="KW-1133">Transmembrane helix</keyword>